<evidence type="ECO:0000256" key="3">
    <source>
        <dbReference type="ARBA" id="ARBA00017677"/>
    </source>
</evidence>
<evidence type="ECO:0000256" key="8">
    <source>
        <dbReference type="ARBA" id="ARBA00048923"/>
    </source>
</evidence>
<evidence type="ECO:0000313" key="12">
    <source>
        <dbReference type="Proteomes" id="UP000712570"/>
    </source>
</evidence>
<evidence type="ECO:0000259" key="10">
    <source>
        <dbReference type="PROSITE" id="PS51186"/>
    </source>
</evidence>
<keyword evidence="5 9" id="KW-0046">Antibiotic resistance</keyword>
<evidence type="ECO:0000313" key="11">
    <source>
        <dbReference type="EMBL" id="NHQ87358.1"/>
    </source>
</evidence>
<keyword evidence="4 9" id="KW-0808">Transferase</keyword>
<dbReference type="CDD" id="cd04301">
    <property type="entry name" value="NAT_SF"/>
    <property type="match status" value="1"/>
</dbReference>
<sequence length="148" mass="16335">MEMITPCKSLNQPGWLDLRAALWPDSSSAEHLAEMALFLASPQRFAQFVEYDQSGKALGFIELAVRGDYVNGTESSPVAFLEGIYVEPIARRRGIAGKLVAAAEQWAKEHGCKEFASDAAIDNTQSHAMHQSLGFNETERVVFFKKAL</sequence>
<organism evidence="11 12">
    <name type="scientific">Iodobacter violaceini</name>
    <dbReference type="NCBI Taxonomy" id="3044271"/>
    <lineage>
        <taxon>Bacteria</taxon>
        <taxon>Pseudomonadati</taxon>
        <taxon>Pseudomonadota</taxon>
        <taxon>Betaproteobacteria</taxon>
        <taxon>Neisseriales</taxon>
        <taxon>Chitinibacteraceae</taxon>
        <taxon>Iodobacter</taxon>
    </lineage>
</organism>
<comment type="caution">
    <text evidence="11">The sequence shown here is derived from an EMBL/GenBank/DDBJ whole genome shotgun (WGS) entry which is preliminary data.</text>
</comment>
<dbReference type="PANTHER" id="PTHR43877">
    <property type="entry name" value="AMINOALKYLPHOSPHONATE N-ACETYLTRANSFERASE-RELATED-RELATED"/>
    <property type="match status" value="1"/>
</dbReference>
<comment type="catalytic activity">
    <reaction evidence="8 9">
        <text>kanamycin B + acetyl-CoA = N(6')-acetylkanamycin B + CoA + H(+)</text>
        <dbReference type="Rhea" id="RHEA:16449"/>
        <dbReference type="ChEBI" id="CHEBI:15378"/>
        <dbReference type="ChEBI" id="CHEBI:57287"/>
        <dbReference type="ChEBI" id="CHEBI:57288"/>
        <dbReference type="ChEBI" id="CHEBI:58390"/>
        <dbReference type="ChEBI" id="CHEBI:58549"/>
        <dbReference type="EC" id="2.3.1.82"/>
    </reaction>
</comment>
<accession>A0ABX0KXI6</accession>
<evidence type="ECO:0000256" key="5">
    <source>
        <dbReference type="ARBA" id="ARBA00023251"/>
    </source>
</evidence>
<evidence type="ECO:0000256" key="7">
    <source>
        <dbReference type="ARBA" id="ARBA00029660"/>
    </source>
</evidence>
<comment type="function">
    <text evidence="9">Catalyzes the transfer of an acetyl group from acetyl-CoA to the 6'-amino group of aminoglycoside molecules conferring resistance to antibiotics containing the purpurosamine ring.</text>
</comment>
<evidence type="ECO:0000256" key="4">
    <source>
        <dbReference type="ARBA" id="ARBA00022679"/>
    </source>
</evidence>
<proteinExistence type="predicted"/>
<keyword evidence="12" id="KW-1185">Reference proteome</keyword>
<evidence type="ECO:0000256" key="9">
    <source>
        <dbReference type="PIRNR" id="PIRNR000452"/>
    </source>
</evidence>
<name>A0ABX0KXI6_9NEIS</name>
<dbReference type="EMBL" id="JAAOLX010000007">
    <property type="protein sequence ID" value="NHQ87358.1"/>
    <property type="molecule type" value="Genomic_DNA"/>
</dbReference>
<dbReference type="Proteomes" id="UP000712570">
    <property type="component" value="Unassembled WGS sequence"/>
</dbReference>
<feature type="domain" description="N-acetyltransferase" evidence="10">
    <location>
        <begin position="2"/>
        <end position="148"/>
    </location>
</feature>
<reference evidence="11 12" key="1">
    <citation type="submission" date="2020-03" db="EMBL/GenBank/DDBJ databases">
        <title>Draft genome sequence of environmentally isolated violet-colored cultures.</title>
        <authorList>
            <person name="Wilson H.S."/>
        </authorList>
    </citation>
    <scope>NUCLEOTIDE SEQUENCE [LARGE SCALE GENOMIC DNA]</scope>
    <source>
        <strain evidence="11 12">HSC-16F04</strain>
    </source>
</reference>
<evidence type="ECO:0000256" key="6">
    <source>
        <dbReference type="ARBA" id="ARBA00023315"/>
    </source>
</evidence>
<dbReference type="PIRSF" id="PIRSF000452">
    <property type="entry name" value="6-N-acetyltransf"/>
    <property type="match status" value="1"/>
</dbReference>
<gene>
    <name evidence="11" type="ORF">HA050_14675</name>
</gene>
<dbReference type="Pfam" id="PF00583">
    <property type="entry name" value="Acetyltransf_1"/>
    <property type="match status" value="1"/>
</dbReference>
<dbReference type="NCBIfam" id="NF043067">
    <property type="entry name" value="AAC_6p_group_E"/>
    <property type="match status" value="1"/>
</dbReference>
<protein>
    <recommendedName>
        <fullName evidence="3 9">Aminoglycoside N(6')-acetyltransferase type 1</fullName>
        <ecNumber evidence="2 9">2.3.1.82</ecNumber>
    </recommendedName>
    <alternativeName>
        <fullName evidence="7 9">Aminoglycoside resistance protein</fullName>
    </alternativeName>
</protein>
<comment type="subunit">
    <text evidence="1 9">Homodimer.</text>
</comment>
<dbReference type="PROSITE" id="PS51186">
    <property type="entry name" value="GNAT"/>
    <property type="match status" value="1"/>
</dbReference>
<evidence type="ECO:0000256" key="1">
    <source>
        <dbReference type="ARBA" id="ARBA00011738"/>
    </source>
</evidence>
<dbReference type="InterPro" id="IPR000182">
    <property type="entry name" value="GNAT_dom"/>
</dbReference>
<dbReference type="Gene3D" id="3.40.630.30">
    <property type="match status" value="1"/>
</dbReference>
<dbReference type="EC" id="2.3.1.82" evidence="2 9"/>
<dbReference type="InterPro" id="IPR024170">
    <property type="entry name" value="Aminoglycoside_N6-AcTrfrase"/>
</dbReference>
<dbReference type="InterPro" id="IPR016181">
    <property type="entry name" value="Acyl_CoA_acyltransferase"/>
</dbReference>
<keyword evidence="6 9" id="KW-0012">Acyltransferase</keyword>
<dbReference type="InterPro" id="IPR050832">
    <property type="entry name" value="Bact_Acetyltransf"/>
</dbReference>
<dbReference type="SUPFAM" id="SSF55729">
    <property type="entry name" value="Acyl-CoA N-acyltransferases (Nat)"/>
    <property type="match status" value="1"/>
</dbReference>
<evidence type="ECO:0000256" key="2">
    <source>
        <dbReference type="ARBA" id="ARBA00012888"/>
    </source>
</evidence>